<name>A0A1C6HEW8_9FIRM</name>
<dbReference type="AlphaFoldDB" id="A0A1C6HEW8"/>
<reference evidence="3" key="1">
    <citation type="submission" date="2015-09" db="EMBL/GenBank/DDBJ databases">
        <authorList>
            <consortium name="Pathogen Informatics"/>
        </authorList>
    </citation>
    <scope>NUCLEOTIDE SEQUENCE</scope>
    <source>
        <strain evidence="3">2789STDY5834896</strain>
    </source>
</reference>
<dbReference type="PROSITE" id="PS50943">
    <property type="entry name" value="HTH_CROC1"/>
    <property type="match status" value="1"/>
</dbReference>
<dbReference type="SMART" id="SM00530">
    <property type="entry name" value="HTH_XRE"/>
    <property type="match status" value="1"/>
</dbReference>
<accession>A0A1C6HEW8</accession>
<dbReference type="GO" id="GO:0005829">
    <property type="term" value="C:cytosol"/>
    <property type="evidence" value="ECO:0007669"/>
    <property type="project" value="TreeGrafter"/>
</dbReference>
<gene>
    <name evidence="3" type="ORF">SAMEA3545359_00824</name>
</gene>
<dbReference type="Gene3D" id="1.10.260.40">
    <property type="entry name" value="lambda repressor-like DNA-binding domains"/>
    <property type="match status" value="1"/>
</dbReference>
<dbReference type="InterPro" id="IPR010982">
    <property type="entry name" value="Lambda_DNA-bd_dom_sf"/>
</dbReference>
<evidence type="ECO:0000313" key="3">
    <source>
        <dbReference type="EMBL" id="SCJ56214.1"/>
    </source>
</evidence>
<dbReference type="CDD" id="cd00093">
    <property type="entry name" value="HTH_XRE"/>
    <property type="match status" value="1"/>
</dbReference>
<dbReference type="SUPFAM" id="SSF47413">
    <property type="entry name" value="lambda repressor-like DNA-binding domains"/>
    <property type="match status" value="1"/>
</dbReference>
<feature type="domain" description="HTH cro/C1-type" evidence="2">
    <location>
        <begin position="11"/>
        <end position="65"/>
    </location>
</feature>
<dbReference type="InterPro" id="IPR050807">
    <property type="entry name" value="TransReg_Diox_bact_type"/>
</dbReference>
<keyword evidence="1" id="KW-0238">DNA-binding</keyword>
<dbReference type="PANTHER" id="PTHR46797">
    <property type="entry name" value="HTH-TYPE TRANSCRIPTIONAL REGULATOR"/>
    <property type="match status" value="1"/>
</dbReference>
<dbReference type="InterPro" id="IPR001387">
    <property type="entry name" value="Cro/C1-type_HTH"/>
</dbReference>
<sequence length="77" mass="8768">MKSHESFGKLVRAYRKSHHLSQQDMAELCNVSICYYQRIEHGKANLGLDLAIYIAAALDISLDELKQNVHVLPLLFV</sequence>
<evidence type="ECO:0000259" key="2">
    <source>
        <dbReference type="PROSITE" id="PS50943"/>
    </source>
</evidence>
<dbReference type="GO" id="GO:0003700">
    <property type="term" value="F:DNA-binding transcription factor activity"/>
    <property type="evidence" value="ECO:0007669"/>
    <property type="project" value="TreeGrafter"/>
</dbReference>
<organism evidence="3">
    <name type="scientific">uncultured Anaerotruncus sp</name>
    <dbReference type="NCBI Taxonomy" id="905011"/>
    <lineage>
        <taxon>Bacteria</taxon>
        <taxon>Bacillati</taxon>
        <taxon>Bacillota</taxon>
        <taxon>Clostridia</taxon>
        <taxon>Eubacteriales</taxon>
        <taxon>Oscillospiraceae</taxon>
        <taxon>Anaerotruncus</taxon>
        <taxon>environmental samples</taxon>
    </lineage>
</organism>
<dbReference type="EMBL" id="FMHG01000001">
    <property type="protein sequence ID" value="SCJ56214.1"/>
    <property type="molecule type" value="Genomic_DNA"/>
</dbReference>
<dbReference type="Pfam" id="PF01381">
    <property type="entry name" value="HTH_3"/>
    <property type="match status" value="1"/>
</dbReference>
<dbReference type="PANTHER" id="PTHR46797:SF1">
    <property type="entry name" value="METHYLPHOSPHONATE SYNTHASE"/>
    <property type="match status" value="1"/>
</dbReference>
<dbReference type="GO" id="GO:0003677">
    <property type="term" value="F:DNA binding"/>
    <property type="evidence" value="ECO:0007669"/>
    <property type="project" value="UniProtKB-KW"/>
</dbReference>
<evidence type="ECO:0000256" key="1">
    <source>
        <dbReference type="ARBA" id="ARBA00023125"/>
    </source>
</evidence>
<proteinExistence type="predicted"/>
<protein>
    <submittedName>
        <fullName evidence="3">Anaerobic benzoate catabolism transcriptional regulator</fullName>
    </submittedName>
</protein>